<dbReference type="AlphaFoldDB" id="A0A399FBD0"/>
<dbReference type="GO" id="GO:0020037">
    <property type="term" value="F:heme binding"/>
    <property type="evidence" value="ECO:0007669"/>
    <property type="project" value="InterPro"/>
</dbReference>
<keyword evidence="8" id="KW-0249">Electron transport</keyword>
<keyword evidence="17" id="KW-1185">Reference proteome</keyword>
<comment type="subcellular location">
    <subcellularLocation>
        <location evidence="1">Periplasm</location>
    </subcellularLocation>
</comment>
<name>A0A399FBD0_9DEIN</name>
<dbReference type="GO" id="GO:0009055">
    <property type="term" value="F:electron transfer activity"/>
    <property type="evidence" value="ECO:0007669"/>
    <property type="project" value="InterPro"/>
</dbReference>
<dbReference type="InterPro" id="IPR004852">
    <property type="entry name" value="Di-haem_cyt_c_peroxidsae"/>
</dbReference>
<feature type="binding site" description="covalent" evidence="13">
    <location>
        <position position="215"/>
    </location>
    <ligand>
        <name>heme c</name>
        <dbReference type="ChEBI" id="CHEBI:61717"/>
        <label>2</label>
    </ligand>
</feature>
<dbReference type="Gene3D" id="1.10.760.10">
    <property type="entry name" value="Cytochrome c-like domain"/>
    <property type="match status" value="2"/>
</dbReference>
<dbReference type="GO" id="GO:0042597">
    <property type="term" value="C:periplasmic space"/>
    <property type="evidence" value="ECO:0007669"/>
    <property type="project" value="UniProtKB-SubCell"/>
</dbReference>
<evidence type="ECO:0000256" key="10">
    <source>
        <dbReference type="ARBA" id="ARBA00023004"/>
    </source>
</evidence>
<keyword evidence="9 16" id="KW-0560">Oxidoreductase</keyword>
<evidence type="ECO:0000256" key="6">
    <source>
        <dbReference type="ARBA" id="ARBA00022729"/>
    </source>
</evidence>
<evidence type="ECO:0000256" key="14">
    <source>
        <dbReference type="PIRSR" id="PIRSR000294-2"/>
    </source>
</evidence>
<proteinExistence type="predicted"/>
<evidence type="ECO:0000256" key="13">
    <source>
        <dbReference type="PIRSR" id="PIRSR000294-1"/>
    </source>
</evidence>
<dbReference type="SUPFAM" id="SSF46626">
    <property type="entry name" value="Cytochrome c"/>
    <property type="match status" value="2"/>
</dbReference>
<feature type="binding site" description="axial binding residue" evidence="14">
    <location>
        <position position="70"/>
    </location>
    <ligand>
        <name>heme c</name>
        <dbReference type="ChEBI" id="CHEBI:61717"/>
        <label>1</label>
    </ligand>
    <ligandPart>
        <name>Fe</name>
        <dbReference type="ChEBI" id="CHEBI:18248"/>
    </ligandPart>
</feature>
<feature type="binding site" description="covalent" evidence="13">
    <location>
        <position position="66"/>
    </location>
    <ligand>
        <name>heme c</name>
        <dbReference type="ChEBI" id="CHEBI:61717"/>
        <label>1</label>
    </ligand>
</feature>
<dbReference type="Proteomes" id="UP000266178">
    <property type="component" value="Unassembled WGS sequence"/>
</dbReference>
<evidence type="ECO:0000256" key="9">
    <source>
        <dbReference type="ARBA" id="ARBA00023002"/>
    </source>
</evidence>
<feature type="binding site" description="covalent" evidence="13">
    <location>
        <position position="212"/>
    </location>
    <ligand>
        <name>heme c</name>
        <dbReference type="ChEBI" id="CHEBI:61717"/>
        <label>2</label>
    </ligand>
</feature>
<dbReference type="InterPro" id="IPR009056">
    <property type="entry name" value="Cyt_c-like_dom"/>
</dbReference>
<keyword evidence="10 14" id="KW-0408">Iron</keyword>
<dbReference type="PROSITE" id="PS51007">
    <property type="entry name" value="CYTC"/>
    <property type="match status" value="2"/>
</dbReference>
<feature type="domain" description="Cytochrome c" evidence="15">
    <location>
        <begin position="44"/>
        <end position="153"/>
    </location>
</feature>
<evidence type="ECO:0000256" key="11">
    <source>
        <dbReference type="ARBA" id="ARBA00058991"/>
    </source>
</evidence>
<dbReference type="InterPro" id="IPR026259">
    <property type="entry name" value="MauG/Cytc_peroxidase"/>
</dbReference>
<keyword evidence="6" id="KW-0732">Signal</keyword>
<evidence type="ECO:0000256" key="4">
    <source>
        <dbReference type="ARBA" id="ARBA00022617"/>
    </source>
</evidence>
<comment type="caution">
    <text evidence="16">The sequence shown here is derived from an EMBL/GenBank/DDBJ whole genome shotgun (WGS) entry which is preliminary data.</text>
</comment>
<accession>A0A399FBD0</accession>
<keyword evidence="4 13" id="KW-0349">Heme</keyword>
<dbReference type="InterPro" id="IPR036909">
    <property type="entry name" value="Cyt_c-like_dom_sf"/>
</dbReference>
<dbReference type="Pfam" id="PF00034">
    <property type="entry name" value="Cytochrom_C"/>
    <property type="match status" value="1"/>
</dbReference>
<dbReference type="GO" id="GO:0004130">
    <property type="term" value="F:cytochrome-c peroxidase activity"/>
    <property type="evidence" value="ECO:0007669"/>
    <property type="project" value="TreeGrafter"/>
</dbReference>
<evidence type="ECO:0000259" key="15">
    <source>
        <dbReference type="PROSITE" id="PS51007"/>
    </source>
</evidence>
<comment type="PTM">
    <text evidence="13">Binds 2 heme groups per subunit.</text>
</comment>
<reference evidence="16 17" key="1">
    <citation type="submission" date="2018-08" db="EMBL/GenBank/DDBJ databases">
        <title>Meiothermus granaticius genome AF-68 sequencing project.</title>
        <authorList>
            <person name="Da Costa M.S."/>
            <person name="Albuquerque L."/>
            <person name="Raposo P."/>
            <person name="Froufe H.J.C."/>
            <person name="Barroso C.S."/>
            <person name="Egas C."/>
        </authorList>
    </citation>
    <scope>NUCLEOTIDE SEQUENCE [LARGE SCALE GENOMIC DNA]</scope>
    <source>
        <strain evidence="16 17">AF-68</strain>
    </source>
</reference>
<dbReference type="Pfam" id="PF03150">
    <property type="entry name" value="CCP_MauG"/>
    <property type="match status" value="1"/>
</dbReference>
<evidence type="ECO:0000256" key="5">
    <source>
        <dbReference type="ARBA" id="ARBA00022723"/>
    </source>
</evidence>
<evidence type="ECO:0000256" key="7">
    <source>
        <dbReference type="ARBA" id="ARBA00022764"/>
    </source>
</evidence>
<organism evidence="16 17">
    <name type="scientific">Meiothermus granaticius NBRC 107808</name>
    <dbReference type="NCBI Taxonomy" id="1227551"/>
    <lineage>
        <taxon>Bacteria</taxon>
        <taxon>Thermotogati</taxon>
        <taxon>Deinococcota</taxon>
        <taxon>Deinococci</taxon>
        <taxon>Thermales</taxon>
        <taxon>Thermaceae</taxon>
        <taxon>Meiothermus</taxon>
    </lineage>
</organism>
<dbReference type="PANTHER" id="PTHR30600:SF14">
    <property type="entry name" value="CYTOCHROME C PEROXIDASE"/>
    <property type="match status" value="1"/>
</dbReference>
<evidence type="ECO:0000313" key="16">
    <source>
        <dbReference type="EMBL" id="RIH92996.1"/>
    </source>
</evidence>
<protein>
    <recommendedName>
        <fullName evidence="12">Methylamine utilization protein MauG</fullName>
    </recommendedName>
</protein>
<comment type="pathway">
    <text evidence="2">One-carbon metabolism; methylamine degradation.</text>
</comment>
<dbReference type="EMBL" id="QWLB01000011">
    <property type="protein sequence ID" value="RIH92996.1"/>
    <property type="molecule type" value="Genomic_DNA"/>
</dbReference>
<keyword evidence="7" id="KW-0574">Periplasm</keyword>
<comment type="function">
    <text evidence="11">Involved in methylamine metabolism. Essential for the maturation of the beta subunit of MADH, presumably via a step in the biosynthesis of tryptophan tryptophylquinone (TTQ), the cofactor of MADH.</text>
</comment>
<feature type="binding site" description="covalent" evidence="13">
    <location>
        <position position="69"/>
    </location>
    <ligand>
        <name>heme c</name>
        <dbReference type="ChEBI" id="CHEBI:61717"/>
        <label>1</label>
    </ligand>
</feature>
<sequence>MAKRSLLGIVLTGVALAASAGYVVKVPDHFPPMPIPDDNPMTIAKVELGRQLFYDKRLSSDNSVACASCHKQEYAFSDGGHAVSTGVEGRKGTRNAPSLADVGYRDKLFWEGGSPRLETQAIGPLTDPNEMNMDPAALEAKLRAIPEYQTAFKAVFPDGITMLNIAKALSAFERTLVSANSPWDRYREGDLTALSPAALRGMQLFFSERGDCFHCHNGQDFTDDSLRNTALATVYEDIGLARITGKDEDVGKFKVPTLRNVELTAPYMHDGSFKTLREVVEHYNNGGQANLNADPLMRPLGLSEAEVDDLVEFLKALTDRSFTQDPRFAPPSPAASR</sequence>
<evidence type="ECO:0000256" key="12">
    <source>
        <dbReference type="ARBA" id="ARBA00073576"/>
    </source>
</evidence>
<dbReference type="GO" id="GO:0046872">
    <property type="term" value="F:metal ion binding"/>
    <property type="evidence" value="ECO:0007669"/>
    <property type="project" value="UniProtKB-KW"/>
</dbReference>
<evidence type="ECO:0000256" key="3">
    <source>
        <dbReference type="ARBA" id="ARBA00022448"/>
    </source>
</evidence>
<dbReference type="PANTHER" id="PTHR30600">
    <property type="entry name" value="CYTOCHROME C PEROXIDASE-RELATED"/>
    <property type="match status" value="1"/>
</dbReference>
<feature type="binding site" description="axial binding residue" evidence="14">
    <location>
        <position position="216"/>
    </location>
    <ligand>
        <name>heme c</name>
        <dbReference type="ChEBI" id="CHEBI:61717"/>
        <label>2</label>
    </ligand>
    <ligandPart>
        <name>Fe</name>
        <dbReference type="ChEBI" id="CHEBI:18248"/>
    </ligandPart>
</feature>
<gene>
    <name evidence="16" type="primary">ccp</name>
    <name evidence="16" type="ORF">Mgrana_01120</name>
</gene>
<evidence type="ECO:0000256" key="1">
    <source>
        <dbReference type="ARBA" id="ARBA00004418"/>
    </source>
</evidence>
<evidence type="ECO:0000256" key="8">
    <source>
        <dbReference type="ARBA" id="ARBA00022982"/>
    </source>
</evidence>
<dbReference type="OrthoDB" id="9772811at2"/>
<keyword evidence="3" id="KW-0813">Transport</keyword>
<comment type="cofactor">
    <cofactor evidence="13">
        <name>heme</name>
        <dbReference type="ChEBI" id="CHEBI:30413"/>
    </cofactor>
    <text evidence="13">Binds 2 heme groups.</text>
</comment>
<evidence type="ECO:0000256" key="2">
    <source>
        <dbReference type="ARBA" id="ARBA00004856"/>
    </source>
</evidence>
<dbReference type="InterPro" id="IPR051395">
    <property type="entry name" value="Cytochrome_c_Peroxidase/MauG"/>
</dbReference>
<feature type="domain" description="Cytochrome c" evidence="15">
    <location>
        <begin position="196"/>
        <end position="318"/>
    </location>
</feature>
<dbReference type="FunFam" id="1.10.760.10:FF:000019">
    <property type="entry name" value="Di-heme cytochrome C peroxidase"/>
    <property type="match status" value="1"/>
</dbReference>
<dbReference type="RefSeq" id="WP_119356624.1">
    <property type="nucleotide sequence ID" value="NZ_BJXM01000003.1"/>
</dbReference>
<keyword evidence="16" id="KW-0575">Peroxidase</keyword>
<dbReference type="PIRSF" id="PIRSF000294">
    <property type="entry name" value="Cytochrome-c_peroxidase"/>
    <property type="match status" value="1"/>
</dbReference>
<keyword evidence="5 14" id="KW-0479">Metal-binding</keyword>
<evidence type="ECO:0000313" key="17">
    <source>
        <dbReference type="Proteomes" id="UP000266178"/>
    </source>
</evidence>